<reference evidence="1" key="2">
    <citation type="journal article" date="2015" name="Fish Shellfish Immunol.">
        <title>Early steps in the European eel (Anguilla anguilla)-Vibrio vulnificus interaction in the gills: Role of the RtxA13 toxin.</title>
        <authorList>
            <person name="Callol A."/>
            <person name="Pajuelo D."/>
            <person name="Ebbesson L."/>
            <person name="Teles M."/>
            <person name="MacKenzie S."/>
            <person name="Amaro C."/>
        </authorList>
    </citation>
    <scope>NUCLEOTIDE SEQUENCE</scope>
</reference>
<protein>
    <submittedName>
        <fullName evidence="1">Uncharacterized protein</fullName>
    </submittedName>
</protein>
<accession>A0A0E9SUX1</accession>
<proteinExistence type="predicted"/>
<organism evidence="1">
    <name type="scientific">Anguilla anguilla</name>
    <name type="common">European freshwater eel</name>
    <name type="synonym">Muraena anguilla</name>
    <dbReference type="NCBI Taxonomy" id="7936"/>
    <lineage>
        <taxon>Eukaryota</taxon>
        <taxon>Metazoa</taxon>
        <taxon>Chordata</taxon>
        <taxon>Craniata</taxon>
        <taxon>Vertebrata</taxon>
        <taxon>Euteleostomi</taxon>
        <taxon>Actinopterygii</taxon>
        <taxon>Neopterygii</taxon>
        <taxon>Teleostei</taxon>
        <taxon>Anguilliformes</taxon>
        <taxon>Anguillidae</taxon>
        <taxon>Anguilla</taxon>
    </lineage>
</organism>
<name>A0A0E9SUX1_ANGAN</name>
<evidence type="ECO:0000313" key="1">
    <source>
        <dbReference type="EMBL" id="JAH45047.1"/>
    </source>
</evidence>
<sequence length="68" mass="8111">MEDYFKMFCNFLIFNIRIGTTKNKRLLQDNCKGQPTDDNRDKSDHIIYVFPMTNFVDKYNINKVTPSL</sequence>
<dbReference type="AlphaFoldDB" id="A0A0E9SUX1"/>
<reference evidence="1" key="1">
    <citation type="submission" date="2014-11" db="EMBL/GenBank/DDBJ databases">
        <authorList>
            <person name="Amaro Gonzalez C."/>
        </authorList>
    </citation>
    <scope>NUCLEOTIDE SEQUENCE</scope>
</reference>
<dbReference type="EMBL" id="GBXM01063530">
    <property type="protein sequence ID" value="JAH45047.1"/>
    <property type="molecule type" value="Transcribed_RNA"/>
</dbReference>